<dbReference type="GO" id="GO:0016853">
    <property type="term" value="F:isomerase activity"/>
    <property type="evidence" value="ECO:0007669"/>
    <property type="project" value="UniProtKB-KW"/>
</dbReference>
<protein>
    <submittedName>
        <fullName evidence="3">Ketosteroid isomerase-related protein</fullName>
    </submittedName>
</protein>
<evidence type="ECO:0000313" key="3">
    <source>
        <dbReference type="EMBL" id="SDM69629.1"/>
    </source>
</evidence>
<name>A0A1G9VBT7_9EURY</name>
<feature type="region of interest" description="Disordered" evidence="1">
    <location>
        <begin position="48"/>
        <end position="78"/>
    </location>
</feature>
<dbReference type="OrthoDB" id="145984at2157"/>
<organism evidence="3 4">
    <name type="scientific">Haloarchaeobius iranensis</name>
    <dbReference type="NCBI Taxonomy" id="996166"/>
    <lineage>
        <taxon>Archaea</taxon>
        <taxon>Methanobacteriati</taxon>
        <taxon>Methanobacteriota</taxon>
        <taxon>Stenosarchaea group</taxon>
        <taxon>Halobacteria</taxon>
        <taxon>Halobacteriales</taxon>
        <taxon>Halorubellaceae</taxon>
        <taxon>Haloarchaeobius</taxon>
    </lineage>
</organism>
<dbReference type="InterPro" id="IPR032710">
    <property type="entry name" value="NTF2-like_dom_sf"/>
</dbReference>
<evidence type="ECO:0000259" key="2">
    <source>
        <dbReference type="Pfam" id="PF12680"/>
    </source>
</evidence>
<dbReference type="RefSeq" id="WP_089732230.1">
    <property type="nucleotide sequence ID" value="NZ_FNIA01000006.1"/>
</dbReference>
<dbReference type="SUPFAM" id="SSF54427">
    <property type="entry name" value="NTF2-like"/>
    <property type="match status" value="1"/>
</dbReference>
<proteinExistence type="predicted"/>
<sequence length="117" mass="13488">MASDDPVATYYRALDEHDYETLRSVLSPSFVQHRPDRSFEGREPFVRFMRDGRPSPETSHELRGRFRPEAAPGENGDAERTVLVRGRVCEDGEPLLRFVDVFTLSAGRIERVETYTR</sequence>
<keyword evidence="4" id="KW-1185">Reference proteome</keyword>
<dbReference type="EMBL" id="FNIA01000006">
    <property type="protein sequence ID" value="SDM69629.1"/>
    <property type="molecule type" value="Genomic_DNA"/>
</dbReference>
<evidence type="ECO:0000313" key="4">
    <source>
        <dbReference type="Proteomes" id="UP000199370"/>
    </source>
</evidence>
<dbReference type="STRING" id="996166.SAMN05192554_10623"/>
<keyword evidence="3" id="KW-0413">Isomerase</keyword>
<dbReference type="InterPro" id="IPR037401">
    <property type="entry name" value="SnoaL-like"/>
</dbReference>
<dbReference type="Pfam" id="PF12680">
    <property type="entry name" value="SnoaL_2"/>
    <property type="match status" value="1"/>
</dbReference>
<dbReference type="Proteomes" id="UP000199370">
    <property type="component" value="Unassembled WGS sequence"/>
</dbReference>
<dbReference type="AlphaFoldDB" id="A0A1G9VBT7"/>
<feature type="domain" description="SnoaL-like" evidence="2">
    <location>
        <begin position="7"/>
        <end position="111"/>
    </location>
</feature>
<reference evidence="3 4" key="1">
    <citation type="submission" date="2016-10" db="EMBL/GenBank/DDBJ databases">
        <authorList>
            <person name="de Groot N.N."/>
        </authorList>
    </citation>
    <scope>NUCLEOTIDE SEQUENCE [LARGE SCALE GENOMIC DNA]</scope>
    <source>
        <strain evidence="4">EB21,IBRC-M 10013,KCTC 4048</strain>
    </source>
</reference>
<dbReference type="Gene3D" id="3.10.450.50">
    <property type="match status" value="1"/>
</dbReference>
<evidence type="ECO:0000256" key="1">
    <source>
        <dbReference type="SAM" id="MobiDB-lite"/>
    </source>
</evidence>
<accession>A0A1G9VBT7</accession>
<gene>
    <name evidence="3" type="ORF">SAMN05192554_10623</name>
</gene>
<feature type="compositionally biased region" description="Basic and acidic residues" evidence="1">
    <location>
        <begin position="48"/>
        <end position="68"/>
    </location>
</feature>